<name>A0A2H0UQI4_9BACT</name>
<feature type="transmembrane region" description="Helical" evidence="1">
    <location>
        <begin position="94"/>
        <end position="113"/>
    </location>
</feature>
<dbReference type="EMBL" id="PFBC01000031">
    <property type="protein sequence ID" value="PIR87926.1"/>
    <property type="molecule type" value="Genomic_DNA"/>
</dbReference>
<keyword evidence="1" id="KW-1133">Transmembrane helix</keyword>
<evidence type="ECO:0000313" key="3">
    <source>
        <dbReference type="Proteomes" id="UP000230903"/>
    </source>
</evidence>
<keyword evidence="1" id="KW-0472">Membrane</keyword>
<evidence type="ECO:0000256" key="1">
    <source>
        <dbReference type="SAM" id="Phobius"/>
    </source>
</evidence>
<organism evidence="2 3">
    <name type="scientific">Candidatus Harrisonbacteria bacterium CG10_big_fil_rev_8_21_14_0_10_45_28</name>
    <dbReference type="NCBI Taxonomy" id="1974586"/>
    <lineage>
        <taxon>Bacteria</taxon>
        <taxon>Candidatus Harrisoniibacteriota</taxon>
    </lineage>
</organism>
<evidence type="ECO:0000313" key="2">
    <source>
        <dbReference type="EMBL" id="PIR87926.1"/>
    </source>
</evidence>
<keyword evidence="1" id="KW-0812">Transmembrane</keyword>
<feature type="transmembrane region" description="Helical" evidence="1">
    <location>
        <begin position="155"/>
        <end position="177"/>
    </location>
</feature>
<dbReference type="AlphaFoldDB" id="A0A2H0UQI4"/>
<sequence length="194" mass="21670">MGLFFFLGWWHNGKAMNIHATIVHFPIALLMLYAGFELISFGKFRRFVSWFYVKLTLLMSGFLLALPTLNTGETAAESIGSSSLLWPVIIKHNSWASISVFLFGILALIYLLVWIRDYPECDRVYKRLKANKYTAWPWSMLSGLAGMLYNSPLVWILALGGLVAITITGALGGSLVYGPNADPLVKFVLNIFGL</sequence>
<feature type="transmembrane region" description="Helical" evidence="1">
    <location>
        <begin position="51"/>
        <end position="69"/>
    </location>
</feature>
<proteinExistence type="predicted"/>
<reference evidence="3" key="1">
    <citation type="submission" date="2017-09" db="EMBL/GenBank/DDBJ databases">
        <title>Depth-based differentiation of microbial function through sediment-hosted aquifers and enrichment of novel symbionts in the deep terrestrial subsurface.</title>
        <authorList>
            <person name="Probst A.J."/>
            <person name="Ladd B."/>
            <person name="Jarett J.K."/>
            <person name="Geller-Mcgrath D.E."/>
            <person name="Sieber C.M.K."/>
            <person name="Emerson J.B."/>
            <person name="Anantharaman K."/>
            <person name="Thomas B.C."/>
            <person name="Malmstrom R."/>
            <person name="Stieglmeier M."/>
            <person name="Klingl A."/>
            <person name="Woyke T."/>
            <person name="Ryan C.M."/>
            <person name="Banfield J.F."/>
        </authorList>
    </citation>
    <scope>NUCLEOTIDE SEQUENCE [LARGE SCALE GENOMIC DNA]</scope>
</reference>
<protein>
    <submittedName>
        <fullName evidence="2">Uncharacterized protein</fullName>
    </submittedName>
</protein>
<accession>A0A2H0UQI4</accession>
<feature type="transmembrane region" description="Helical" evidence="1">
    <location>
        <begin position="20"/>
        <end position="39"/>
    </location>
</feature>
<dbReference type="Proteomes" id="UP000230903">
    <property type="component" value="Unassembled WGS sequence"/>
</dbReference>
<comment type="caution">
    <text evidence="2">The sequence shown here is derived from an EMBL/GenBank/DDBJ whole genome shotgun (WGS) entry which is preliminary data.</text>
</comment>
<gene>
    <name evidence="2" type="ORF">COU10_01920</name>
</gene>